<evidence type="ECO:0000256" key="1">
    <source>
        <dbReference type="SAM" id="MobiDB-lite"/>
    </source>
</evidence>
<dbReference type="GeneID" id="82158651"/>
<reference evidence="3 4" key="1">
    <citation type="submission" date="2020-05" db="EMBL/GenBank/DDBJ databases">
        <title>Distinct polysaccharide utilization as determinants for interspecies competition between intestinal Prevotella spp.</title>
        <authorList>
            <person name="Galvez E.J.C."/>
            <person name="Iljazovic A."/>
            <person name="Strowig T."/>
        </authorList>
    </citation>
    <scope>NUCLEOTIDE SEQUENCE [LARGE SCALE GENOMIC DNA]</scope>
    <source>
        <strain evidence="3 4">PROD</strain>
    </source>
</reference>
<feature type="compositionally biased region" description="Basic and acidic residues" evidence="1">
    <location>
        <begin position="433"/>
        <end position="446"/>
    </location>
</feature>
<name>A0ABX2AYH6_9BACT</name>
<proteinExistence type="predicted"/>
<keyword evidence="2" id="KW-0732">Signal</keyword>
<evidence type="ECO:0000313" key="4">
    <source>
        <dbReference type="Proteomes" id="UP001193734"/>
    </source>
</evidence>
<feature type="compositionally biased region" description="Polar residues" evidence="1">
    <location>
        <begin position="401"/>
        <end position="431"/>
    </location>
</feature>
<feature type="chain" id="PRO_5045814597" evidence="2">
    <location>
        <begin position="25"/>
        <end position="446"/>
    </location>
</feature>
<evidence type="ECO:0000256" key="2">
    <source>
        <dbReference type="SAM" id="SignalP"/>
    </source>
</evidence>
<dbReference type="RefSeq" id="WP_172177713.1">
    <property type="nucleotide sequence ID" value="NZ_CASGIA010000037.1"/>
</dbReference>
<gene>
    <name evidence="3" type="ORF">HPS55_12815</name>
</gene>
<dbReference type="Proteomes" id="UP001193734">
    <property type="component" value="Unassembled WGS sequence"/>
</dbReference>
<evidence type="ECO:0000313" key="3">
    <source>
        <dbReference type="EMBL" id="NPE15186.1"/>
    </source>
</evidence>
<dbReference type="InterPro" id="IPR021958">
    <property type="entry name" value="DUF3575"/>
</dbReference>
<accession>A0ABX2AYH6</accession>
<feature type="region of interest" description="Disordered" evidence="1">
    <location>
        <begin position="321"/>
        <end position="446"/>
    </location>
</feature>
<protein>
    <submittedName>
        <fullName evidence="3">DUF3575 domain-containing protein</fullName>
    </submittedName>
</protein>
<feature type="compositionally biased region" description="Low complexity" evidence="1">
    <location>
        <begin position="391"/>
        <end position="400"/>
    </location>
</feature>
<organism evidence="3 4">
    <name type="scientific">Xylanibacter rodentium</name>
    <dbReference type="NCBI Taxonomy" id="2736289"/>
    <lineage>
        <taxon>Bacteria</taxon>
        <taxon>Pseudomonadati</taxon>
        <taxon>Bacteroidota</taxon>
        <taxon>Bacteroidia</taxon>
        <taxon>Bacteroidales</taxon>
        <taxon>Prevotellaceae</taxon>
        <taxon>Xylanibacter</taxon>
    </lineage>
</organism>
<dbReference type="EMBL" id="JABKKE010000030">
    <property type="protein sequence ID" value="NPE15186.1"/>
    <property type="molecule type" value="Genomic_DNA"/>
</dbReference>
<comment type="caution">
    <text evidence="3">The sequence shown here is derived from an EMBL/GenBank/DDBJ whole genome shotgun (WGS) entry which is preliminary data.</text>
</comment>
<sequence length="446" mass="50546">MKFVKLKGLLYLCCLCLMSVTASAQEVTNKSHVDTLSLKERLTFRTNMVDWTMLVPNIGVEFDIRKENWNRWTVGLNFRGNWQTSHTFKPGLVYNIRGVRAEFRNYWRTRQVGEQYPAHTGKIDRLFSCRRTTVKRPGVVWYRGAYVSYNDFSIKLTQKGYQGQAYTFGFTYGMTKPLYVFNNGSSLDLELGISAGISYARYDEYRHDRESNCYPVTKTGDPKVVLPPTVSDLRVGFVYRIGKYPLAKKYHWRYDVDEVYRELQQAIADSLDNVRRDNKLIDSLTNDARNTFWHVYDSVYTIKKHESDSLNAVKMKQDALDKQKQAEAKERERKAKADAKAAEKQAKTAAKDSIKAGNDSVAVEPQTPVDSIATESAPGDGGSVEEETESDSTTPTTPTEQKSAPTEPTSPTSQEEPDSPSQEQTENENTNAADKEEEGKEAGDEA</sequence>
<feature type="signal peptide" evidence="2">
    <location>
        <begin position="1"/>
        <end position="24"/>
    </location>
</feature>
<feature type="compositionally biased region" description="Basic and acidic residues" evidence="1">
    <location>
        <begin position="321"/>
        <end position="354"/>
    </location>
</feature>
<keyword evidence="4" id="KW-1185">Reference proteome</keyword>
<dbReference type="Pfam" id="PF12099">
    <property type="entry name" value="DUF3575"/>
    <property type="match status" value="1"/>
</dbReference>